<comment type="caution">
    <text evidence="1">The sequence shown here is derived from an EMBL/GenBank/DDBJ whole genome shotgun (WGS) entry which is preliminary data.</text>
</comment>
<evidence type="ECO:0000313" key="2">
    <source>
        <dbReference type="Proteomes" id="UP000037035"/>
    </source>
</evidence>
<dbReference type="OrthoDB" id="2506625at2759"/>
<gene>
    <name evidence="1" type="ORF">VP01_8404g1</name>
</gene>
<dbReference type="EMBL" id="LAVV01013943">
    <property type="protein sequence ID" value="KNZ45182.1"/>
    <property type="molecule type" value="Genomic_DNA"/>
</dbReference>
<protein>
    <submittedName>
        <fullName evidence="1">Uncharacterized protein</fullName>
    </submittedName>
</protein>
<dbReference type="Proteomes" id="UP000037035">
    <property type="component" value="Unassembled WGS sequence"/>
</dbReference>
<organism evidence="1 2">
    <name type="scientific">Puccinia sorghi</name>
    <dbReference type="NCBI Taxonomy" id="27349"/>
    <lineage>
        <taxon>Eukaryota</taxon>
        <taxon>Fungi</taxon>
        <taxon>Dikarya</taxon>
        <taxon>Basidiomycota</taxon>
        <taxon>Pucciniomycotina</taxon>
        <taxon>Pucciniomycetes</taxon>
        <taxon>Pucciniales</taxon>
        <taxon>Pucciniaceae</taxon>
        <taxon>Puccinia</taxon>
    </lineage>
</organism>
<feature type="non-terminal residue" evidence="1">
    <location>
        <position position="1"/>
    </location>
</feature>
<keyword evidence="2" id="KW-1185">Reference proteome</keyword>
<dbReference type="AlphaFoldDB" id="A0A0L6UA53"/>
<name>A0A0L6UA53_9BASI</name>
<reference evidence="1 2" key="1">
    <citation type="submission" date="2015-08" db="EMBL/GenBank/DDBJ databases">
        <title>Next Generation Sequencing and Analysis of the Genome of Puccinia sorghi L Schw, the Causal Agent of Maize Common Rust.</title>
        <authorList>
            <person name="Rochi L."/>
            <person name="Burguener G."/>
            <person name="Darino M."/>
            <person name="Turjanski A."/>
            <person name="Kreff E."/>
            <person name="Dieguez M.J."/>
            <person name="Sacco F."/>
        </authorList>
    </citation>
    <scope>NUCLEOTIDE SEQUENCE [LARGE SCALE GENOMIC DNA]</scope>
    <source>
        <strain evidence="1 2">RO10H11247</strain>
    </source>
</reference>
<sequence>PHQVNKLLVAKIALVMISQDYSMISNPHVKQTLEDSRSYGAAVFHNKDFFFLIFPSILPEFLYPGPNIVSLLFPGSHWNGNTIWRLPTGPTPKFTLLMVLCHNSKYHKFY</sequence>
<accession>A0A0L6UA53</accession>
<dbReference type="VEuPathDB" id="FungiDB:VP01_8404g1"/>
<proteinExistence type="predicted"/>
<evidence type="ECO:0000313" key="1">
    <source>
        <dbReference type="EMBL" id="KNZ45182.1"/>
    </source>
</evidence>